<evidence type="ECO:0000313" key="1">
    <source>
        <dbReference type="EMBL" id="KAK4008738.1"/>
    </source>
</evidence>
<keyword evidence="2" id="KW-1185">Reference proteome</keyword>
<evidence type="ECO:0000313" key="2">
    <source>
        <dbReference type="Proteomes" id="UP001234178"/>
    </source>
</evidence>
<reference evidence="1 2" key="1">
    <citation type="journal article" date="2023" name="Nucleic Acids Res.">
        <title>The hologenome of Daphnia magna reveals possible DNA methylation and microbiome-mediated evolution of the host genome.</title>
        <authorList>
            <person name="Chaturvedi A."/>
            <person name="Li X."/>
            <person name="Dhandapani V."/>
            <person name="Marshall H."/>
            <person name="Kissane S."/>
            <person name="Cuenca-Cambronero M."/>
            <person name="Asole G."/>
            <person name="Calvet F."/>
            <person name="Ruiz-Romero M."/>
            <person name="Marangio P."/>
            <person name="Guigo R."/>
            <person name="Rago D."/>
            <person name="Mirbahai L."/>
            <person name="Eastwood N."/>
            <person name="Colbourne J.K."/>
            <person name="Zhou J."/>
            <person name="Mallon E."/>
            <person name="Orsini L."/>
        </authorList>
    </citation>
    <scope>NUCLEOTIDE SEQUENCE [LARGE SCALE GENOMIC DNA]</scope>
    <source>
        <strain evidence="1">LRV0_1</strain>
    </source>
</reference>
<protein>
    <submittedName>
        <fullName evidence="1">Uncharacterized protein</fullName>
    </submittedName>
</protein>
<sequence>MVRGNLSFCLKKVYKHPTNSACLLDRSDDQLIGAHHHHQDDGEGRRKLWGTSVVSSSPTEIDEEIKPRDRPHFVEDGIDLLEPDFYSER</sequence>
<proteinExistence type="predicted"/>
<comment type="caution">
    <text evidence="1">The sequence shown here is derived from an EMBL/GenBank/DDBJ whole genome shotgun (WGS) entry which is preliminary data.</text>
</comment>
<name>A0ABQ9Z762_9CRUS</name>
<organism evidence="1 2">
    <name type="scientific">Daphnia magna</name>
    <dbReference type="NCBI Taxonomy" id="35525"/>
    <lineage>
        <taxon>Eukaryota</taxon>
        <taxon>Metazoa</taxon>
        <taxon>Ecdysozoa</taxon>
        <taxon>Arthropoda</taxon>
        <taxon>Crustacea</taxon>
        <taxon>Branchiopoda</taxon>
        <taxon>Diplostraca</taxon>
        <taxon>Cladocera</taxon>
        <taxon>Anomopoda</taxon>
        <taxon>Daphniidae</taxon>
        <taxon>Daphnia</taxon>
    </lineage>
</organism>
<dbReference type="EMBL" id="JAOYFB010000002">
    <property type="protein sequence ID" value="KAK4008738.1"/>
    <property type="molecule type" value="Genomic_DNA"/>
</dbReference>
<gene>
    <name evidence="1" type="ORF">OUZ56_013871</name>
</gene>
<accession>A0ABQ9Z762</accession>
<dbReference type="Proteomes" id="UP001234178">
    <property type="component" value="Unassembled WGS sequence"/>
</dbReference>